<feature type="region of interest" description="Disordered" evidence="1">
    <location>
        <begin position="1"/>
        <end position="66"/>
    </location>
</feature>
<accession>A0AAV4CI84</accession>
<reference evidence="2 3" key="1">
    <citation type="journal article" date="2021" name="Elife">
        <title>Chloroplast acquisition without the gene transfer in kleptoplastic sea slugs, Plakobranchus ocellatus.</title>
        <authorList>
            <person name="Maeda T."/>
            <person name="Takahashi S."/>
            <person name="Yoshida T."/>
            <person name="Shimamura S."/>
            <person name="Takaki Y."/>
            <person name="Nagai Y."/>
            <person name="Toyoda A."/>
            <person name="Suzuki Y."/>
            <person name="Arimoto A."/>
            <person name="Ishii H."/>
            <person name="Satoh N."/>
            <person name="Nishiyama T."/>
            <person name="Hasebe M."/>
            <person name="Maruyama T."/>
            <person name="Minagawa J."/>
            <person name="Obokata J."/>
            <person name="Shigenobu S."/>
        </authorList>
    </citation>
    <scope>NUCLEOTIDE SEQUENCE [LARGE SCALE GENOMIC DNA]</scope>
</reference>
<gene>
    <name evidence="2" type="ORF">PoB_005906500</name>
</gene>
<sequence length="83" mass="9034">MAELEPATEGPCRHQVPVNLATVPSTSPRKYDKNSASTAPPATPPVFSLQRDPNLDSNPRPDTASRRLRKLVNKGIRPCLCVT</sequence>
<proteinExistence type="predicted"/>
<protein>
    <submittedName>
        <fullName evidence="2">Uncharacterized protein</fullName>
    </submittedName>
</protein>
<dbReference type="AlphaFoldDB" id="A0AAV4CI84"/>
<dbReference type="Proteomes" id="UP000735302">
    <property type="component" value="Unassembled WGS sequence"/>
</dbReference>
<evidence type="ECO:0000313" key="3">
    <source>
        <dbReference type="Proteomes" id="UP000735302"/>
    </source>
</evidence>
<organism evidence="2 3">
    <name type="scientific">Plakobranchus ocellatus</name>
    <dbReference type="NCBI Taxonomy" id="259542"/>
    <lineage>
        <taxon>Eukaryota</taxon>
        <taxon>Metazoa</taxon>
        <taxon>Spiralia</taxon>
        <taxon>Lophotrochozoa</taxon>
        <taxon>Mollusca</taxon>
        <taxon>Gastropoda</taxon>
        <taxon>Heterobranchia</taxon>
        <taxon>Euthyneura</taxon>
        <taxon>Panpulmonata</taxon>
        <taxon>Sacoglossa</taxon>
        <taxon>Placobranchoidea</taxon>
        <taxon>Plakobranchidae</taxon>
        <taxon>Plakobranchus</taxon>
    </lineage>
</organism>
<name>A0AAV4CI84_9GAST</name>
<keyword evidence="3" id="KW-1185">Reference proteome</keyword>
<evidence type="ECO:0000313" key="2">
    <source>
        <dbReference type="EMBL" id="GFO32560.1"/>
    </source>
</evidence>
<comment type="caution">
    <text evidence="2">The sequence shown here is derived from an EMBL/GenBank/DDBJ whole genome shotgun (WGS) entry which is preliminary data.</text>
</comment>
<dbReference type="EMBL" id="BLXT01006630">
    <property type="protein sequence ID" value="GFO32560.1"/>
    <property type="molecule type" value="Genomic_DNA"/>
</dbReference>
<evidence type="ECO:0000256" key="1">
    <source>
        <dbReference type="SAM" id="MobiDB-lite"/>
    </source>
</evidence>